<evidence type="ECO:0000313" key="2">
    <source>
        <dbReference type="Proteomes" id="UP001652641"/>
    </source>
</evidence>
<protein>
    <submittedName>
        <fullName evidence="3">Uncharacterized protein isoform X1</fullName>
    </submittedName>
</protein>
<dbReference type="Proteomes" id="UP001652641">
    <property type="component" value="Chromosome 13"/>
</dbReference>
<evidence type="ECO:0000256" key="1">
    <source>
        <dbReference type="SAM" id="MobiDB-lite"/>
    </source>
</evidence>
<feature type="compositionally biased region" description="Basic and acidic residues" evidence="1">
    <location>
        <begin position="86"/>
        <end position="96"/>
    </location>
</feature>
<organism evidence="2 3">
    <name type="scientific">Vulpes vulpes</name>
    <name type="common">Red fox</name>
    <dbReference type="NCBI Taxonomy" id="9627"/>
    <lineage>
        <taxon>Eukaryota</taxon>
        <taxon>Metazoa</taxon>
        <taxon>Chordata</taxon>
        <taxon>Craniata</taxon>
        <taxon>Vertebrata</taxon>
        <taxon>Euteleostomi</taxon>
        <taxon>Mammalia</taxon>
        <taxon>Eutheria</taxon>
        <taxon>Laurasiatheria</taxon>
        <taxon>Carnivora</taxon>
        <taxon>Caniformia</taxon>
        <taxon>Canidae</taxon>
        <taxon>Vulpes</taxon>
    </lineage>
</organism>
<name>A0ABM4YGH3_VULVU</name>
<gene>
    <name evidence="3" type="primary">LOC112921781</name>
</gene>
<sequence>MRMVWAANYLPSAPENMLLRAGSKGLQDGKKHTMEGVQPTPDVRECEDGADDVLCECAELGNCFRGRKDEEPAGGLKVAESFLAKEHRSDKGHSESCEDLINPGHQTGMSKEIMMAGIMEETEEDTFESMDDLEEMVKAADMELIKFCLKLQQEPLAKQLVM</sequence>
<accession>A0ABM4YGH3</accession>
<reference evidence="3" key="1">
    <citation type="submission" date="2025-08" db="UniProtKB">
        <authorList>
            <consortium name="RefSeq"/>
        </authorList>
    </citation>
    <scope>IDENTIFICATION</scope>
    <source>
        <tissue evidence="3">Cell line</tissue>
    </source>
</reference>
<feature type="region of interest" description="Disordered" evidence="1">
    <location>
        <begin position="86"/>
        <end position="106"/>
    </location>
</feature>
<dbReference type="GeneID" id="112921781"/>
<keyword evidence="2" id="KW-1185">Reference proteome</keyword>
<proteinExistence type="predicted"/>
<dbReference type="RefSeq" id="XP_072589386.1">
    <property type="nucleotide sequence ID" value="XM_072733285.1"/>
</dbReference>
<evidence type="ECO:0000313" key="3">
    <source>
        <dbReference type="RefSeq" id="XP_072589386.1"/>
    </source>
</evidence>